<name>A0A809XLC5_9BRAD</name>
<accession>A0A809XLC5</accession>
<dbReference type="EMBL" id="AP023092">
    <property type="protein sequence ID" value="BCE28247.1"/>
    <property type="molecule type" value="Genomic_DNA"/>
</dbReference>
<protein>
    <recommendedName>
        <fullName evidence="2">DUF3800 domain-containing protein</fullName>
    </recommendedName>
</protein>
<evidence type="ECO:0000313" key="1">
    <source>
        <dbReference type="EMBL" id="BCE28247.1"/>
    </source>
</evidence>
<reference evidence="1" key="1">
    <citation type="submission" date="2020-05" db="EMBL/GenBank/DDBJ databases">
        <title>Complete genome sequence of Bradyrhizobium diazoefficiens XF2 isolated from soybean nodule.</title>
        <authorList>
            <person name="Noda R."/>
            <person name="Kakizaki K."/>
            <person name="Minamisawa K."/>
        </authorList>
    </citation>
    <scope>NUCLEOTIDE SEQUENCE</scope>
    <source>
        <strain evidence="1">XF2</strain>
    </source>
</reference>
<organism evidence="1">
    <name type="scientific">Bradyrhizobium diazoefficiens</name>
    <dbReference type="NCBI Taxonomy" id="1355477"/>
    <lineage>
        <taxon>Bacteria</taxon>
        <taxon>Pseudomonadati</taxon>
        <taxon>Pseudomonadota</taxon>
        <taxon>Alphaproteobacteria</taxon>
        <taxon>Hyphomicrobiales</taxon>
        <taxon>Nitrobacteraceae</taxon>
        <taxon>Bradyrhizobium</taxon>
    </lineage>
</organism>
<gene>
    <name evidence="1" type="ORF">XF2B_20160</name>
</gene>
<proteinExistence type="predicted"/>
<sequence>MKEEDDGQIVTQHAKFCETWGITYPLRSYDIRLWDKRFSWLRTLSAEERGKFMRGLGDLLTGIPVIGYAAVIDRPGYNARYREKYGRQTWQLCQTAFSVICERAAKRARSEGCKLRVFVEEGDKTADGHVRQYYSDLRTKGMPFDTGNMKKYAPMTQEELADTLYDLRFRTKKSPLMQIADVYLYPMARGGYDPNYTPYQMLRTSKKLIDDLLSEEETPHLGIKYSCFEMVEKARERAKSKKASRKTGS</sequence>
<evidence type="ECO:0008006" key="2">
    <source>
        <dbReference type="Google" id="ProtNLM"/>
    </source>
</evidence>
<dbReference type="AlphaFoldDB" id="A0A809XLC5"/>